<dbReference type="OrthoDB" id="1150003at2"/>
<keyword evidence="3" id="KW-1185">Reference proteome</keyword>
<dbReference type="PROSITE" id="PS51257">
    <property type="entry name" value="PROKAR_LIPOPROTEIN"/>
    <property type="match status" value="1"/>
</dbReference>
<dbReference type="AlphaFoldDB" id="A0A1I6PPB3"/>
<feature type="signal peptide" evidence="1">
    <location>
        <begin position="1"/>
        <end position="23"/>
    </location>
</feature>
<feature type="chain" id="PRO_5011573270" description="PKD domain-containing protein" evidence="1">
    <location>
        <begin position="24"/>
        <end position="284"/>
    </location>
</feature>
<evidence type="ECO:0000313" key="2">
    <source>
        <dbReference type="EMBL" id="SFS42047.1"/>
    </source>
</evidence>
<dbReference type="STRING" id="593133.SAMN04488006_1240"/>
<organism evidence="2 3">
    <name type="scientific">Lutibacter maritimus</name>
    <dbReference type="NCBI Taxonomy" id="593133"/>
    <lineage>
        <taxon>Bacteria</taxon>
        <taxon>Pseudomonadati</taxon>
        <taxon>Bacteroidota</taxon>
        <taxon>Flavobacteriia</taxon>
        <taxon>Flavobacteriales</taxon>
        <taxon>Flavobacteriaceae</taxon>
        <taxon>Lutibacter</taxon>
    </lineage>
</organism>
<reference evidence="3" key="1">
    <citation type="submission" date="2016-10" db="EMBL/GenBank/DDBJ databases">
        <authorList>
            <person name="Varghese N."/>
            <person name="Submissions S."/>
        </authorList>
    </citation>
    <scope>NUCLEOTIDE SEQUENCE [LARGE SCALE GENOMIC DNA]</scope>
    <source>
        <strain evidence="3">DSM 24450</strain>
    </source>
</reference>
<protein>
    <recommendedName>
        <fullName evidence="4">PKD domain-containing protein</fullName>
    </recommendedName>
</protein>
<name>A0A1I6PPB3_9FLAO</name>
<keyword evidence="1" id="KW-0732">Signal</keyword>
<gene>
    <name evidence="2" type="ORF">SAMN04488006_1240</name>
</gene>
<evidence type="ECO:0000313" key="3">
    <source>
        <dbReference type="Proteomes" id="UP000199312"/>
    </source>
</evidence>
<evidence type="ECO:0008006" key="4">
    <source>
        <dbReference type="Google" id="ProtNLM"/>
    </source>
</evidence>
<dbReference type="RefSeq" id="WP_090223771.1">
    <property type="nucleotide sequence ID" value="NZ_FOZP01000002.1"/>
</dbReference>
<evidence type="ECO:0000256" key="1">
    <source>
        <dbReference type="SAM" id="SignalP"/>
    </source>
</evidence>
<proteinExistence type="predicted"/>
<dbReference type="EMBL" id="FOZP01000002">
    <property type="protein sequence ID" value="SFS42047.1"/>
    <property type="molecule type" value="Genomic_DNA"/>
</dbReference>
<sequence>MKKIKLVTSLLFFAVLSFGIFTACQPDDVELGNGIVGEALDASFTVTPVEGAVNKYLVKALSSNYITSKWDLGTGEAAFIGKMEEEIYFPDAGTYAVKHYAVGIGGESFVAEQNVVVTTSDPAANLIQGGLFANAEDHAKWTVLTISSGDFWKFNDGSVSVTTGGNWSQQAIYQAVQVEAGQKYKIDMNVSSTQGLTDTWFEVYASTTVPVQGADYATGTVVRSINTWAGCGLAPFNGLISTVGCGNNDGIITFPSSGTVYLVIKCGSGGTPTITIKDVQFRKK</sequence>
<accession>A0A1I6PPB3</accession>
<dbReference type="Proteomes" id="UP000199312">
    <property type="component" value="Unassembled WGS sequence"/>
</dbReference>